<dbReference type="KEGG" id="acaf:CA12_11570"/>
<accession>A0A517P6S0</accession>
<evidence type="ECO:0000313" key="2">
    <source>
        <dbReference type="Proteomes" id="UP000318741"/>
    </source>
</evidence>
<dbReference type="RefSeq" id="WP_145357914.1">
    <property type="nucleotide sequence ID" value="NZ_CP036265.1"/>
</dbReference>
<name>A0A517P6S0_9PLAN</name>
<sequence length="68" mass="7703">MPQHELNRRIAAVTGERVADIARMGFQIDGPPSFAHFDDDLGPIDWDEQQARRRSDLARCGRGKVAFH</sequence>
<dbReference type="EMBL" id="CP036265">
    <property type="protein sequence ID" value="QDT15077.1"/>
    <property type="molecule type" value="Genomic_DNA"/>
</dbReference>
<dbReference type="AlphaFoldDB" id="A0A517P6S0"/>
<dbReference type="Proteomes" id="UP000318741">
    <property type="component" value="Chromosome"/>
</dbReference>
<evidence type="ECO:0000313" key="1">
    <source>
        <dbReference type="EMBL" id="QDT15077.1"/>
    </source>
</evidence>
<reference evidence="1 2" key="1">
    <citation type="submission" date="2019-02" db="EMBL/GenBank/DDBJ databases">
        <title>Deep-cultivation of Planctomycetes and their phenomic and genomic characterization uncovers novel biology.</title>
        <authorList>
            <person name="Wiegand S."/>
            <person name="Jogler M."/>
            <person name="Boedeker C."/>
            <person name="Pinto D."/>
            <person name="Vollmers J."/>
            <person name="Rivas-Marin E."/>
            <person name="Kohn T."/>
            <person name="Peeters S.H."/>
            <person name="Heuer A."/>
            <person name="Rast P."/>
            <person name="Oberbeckmann S."/>
            <person name="Bunk B."/>
            <person name="Jeske O."/>
            <person name="Meyerdierks A."/>
            <person name="Storesund J.E."/>
            <person name="Kallscheuer N."/>
            <person name="Luecker S."/>
            <person name="Lage O.M."/>
            <person name="Pohl T."/>
            <person name="Merkel B.J."/>
            <person name="Hornburger P."/>
            <person name="Mueller R.-W."/>
            <person name="Bruemmer F."/>
            <person name="Labrenz M."/>
            <person name="Spormann A.M."/>
            <person name="Op den Camp H."/>
            <person name="Overmann J."/>
            <person name="Amann R."/>
            <person name="Jetten M.S.M."/>
            <person name="Mascher T."/>
            <person name="Medema M.H."/>
            <person name="Devos D.P."/>
            <person name="Kaster A.-K."/>
            <person name="Ovreas L."/>
            <person name="Rohde M."/>
            <person name="Galperin M.Y."/>
            <person name="Jogler C."/>
        </authorList>
    </citation>
    <scope>NUCLEOTIDE SEQUENCE [LARGE SCALE GENOMIC DNA]</scope>
    <source>
        <strain evidence="1 2">CA12</strain>
    </source>
</reference>
<gene>
    <name evidence="1" type="ORF">CA12_11570</name>
</gene>
<proteinExistence type="predicted"/>
<dbReference type="OrthoDB" id="281889at2"/>
<protein>
    <submittedName>
        <fullName evidence="1">Uncharacterized protein</fullName>
    </submittedName>
</protein>
<keyword evidence="2" id="KW-1185">Reference proteome</keyword>
<organism evidence="1 2">
    <name type="scientific">Alienimonas californiensis</name>
    <dbReference type="NCBI Taxonomy" id="2527989"/>
    <lineage>
        <taxon>Bacteria</taxon>
        <taxon>Pseudomonadati</taxon>
        <taxon>Planctomycetota</taxon>
        <taxon>Planctomycetia</taxon>
        <taxon>Planctomycetales</taxon>
        <taxon>Planctomycetaceae</taxon>
        <taxon>Alienimonas</taxon>
    </lineage>
</organism>